<dbReference type="InterPro" id="IPR000182">
    <property type="entry name" value="GNAT_dom"/>
</dbReference>
<protein>
    <submittedName>
        <fullName evidence="5">GNAT family N-acetyltransferase</fullName>
    </submittedName>
</protein>
<comment type="similarity">
    <text evidence="1">Belongs to the acetyltransferase family.</text>
</comment>
<evidence type="ECO:0000256" key="1">
    <source>
        <dbReference type="ARBA" id="ARBA00008694"/>
    </source>
</evidence>
<evidence type="ECO:0000259" key="4">
    <source>
        <dbReference type="PROSITE" id="PS51186"/>
    </source>
</evidence>
<evidence type="ECO:0000313" key="5">
    <source>
        <dbReference type="EMBL" id="HIT97777.1"/>
    </source>
</evidence>
<dbReference type="PANTHER" id="PTHR10545:SF29">
    <property type="entry name" value="GH14572P-RELATED"/>
    <property type="match status" value="1"/>
</dbReference>
<evidence type="ECO:0000313" key="6">
    <source>
        <dbReference type="Proteomes" id="UP000824161"/>
    </source>
</evidence>
<feature type="domain" description="N-acetyltransferase" evidence="4">
    <location>
        <begin position="4"/>
        <end position="154"/>
    </location>
</feature>
<dbReference type="Proteomes" id="UP000824161">
    <property type="component" value="Unassembled WGS sequence"/>
</dbReference>
<dbReference type="EMBL" id="DVLY01000067">
    <property type="protein sequence ID" value="HIT97777.1"/>
    <property type="molecule type" value="Genomic_DNA"/>
</dbReference>
<dbReference type="CDD" id="cd04301">
    <property type="entry name" value="NAT_SF"/>
    <property type="match status" value="1"/>
</dbReference>
<dbReference type="SUPFAM" id="SSF55729">
    <property type="entry name" value="Acyl-CoA N-acyltransferases (Nat)"/>
    <property type="match status" value="1"/>
</dbReference>
<reference evidence="5" key="1">
    <citation type="submission" date="2020-10" db="EMBL/GenBank/DDBJ databases">
        <authorList>
            <person name="Gilroy R."/>
        </authorList>
    </citation>
    <scope>NUCLEOTIDE SEQUENCE</scope>
    <source>
        <strain evidence="5">1383</strain>
    </source>
</reference>
<sequence>MTDTTIRRATGGDAEAILRLIQDLAEQHNASQMIVWNADDLREKGLEAERPLFEALVAEAPNGQIVGCAIYFERFSTWKGPNLHIEDLMVLPQYRGQHIGEALMDTVVAEARRRGMNRVELDVEGHNEGAMRFYHRKGFDTSWHAAKLYLDGKH</sequence>
<dbReference type="PROSITE" id="PS51186">
    <property type="entry name" value="GNAT"/>
    <property type="match status" value="1"/>
</dbReference>
<dbReference type="GO" id="GO:0008080">
    <property type="term" value="F:N-acetyltransferase activity"/>
    <property type="evidence" value="ECO:0007669"/>
    <property type="project" value="UniProtKB-ARBA"/>
</dbReference>
<dbReference type="InterPro" id="IPR016181">
    <property type="entry name" value="Acyl_CoA_acyltransferase"/>
</dbReference>
<dbReference type="InterPro" id="IPR051016">
    <property type="entry name" value="Diverse_Substrate_AcTransf"/>
</dbReference>
<evidence type="ECO:0000256" key="2">
    <source>
        <dbReference type="ARBA" id="ARBA00022679"/>
    </source>
</evidence>
<dbReference type="Gene3D" id="3.40.630.30">
    <property type="match status" value="1"/>
</dbReference>
<dbReference type="Pfam" id="PF00583">
    <property type="entry name" value="Acetyltransf_1"/>
    <property type="match status" value="1"/>
</dbReference>
<name>A0A9D1HB24_9FLAO</name>
<accession>A0A9D1HB24</accession>
<dbReference type="FunFam" id="3.40.630.30:FF:000064">
    <property type="entry name" value="GNAT family acetyltransferase"/>
    <property type="match status" value="1"/>
</dbReference>
<dbReference type="PANTHER" id="PTHR10545">
    <property type="entry name" value="DIAMINE N-ACETYLTRANSFERASE"/>
    <property type="match status" value="1"/>
</dbReference>
<organism evidence="5 6">
    <name type="scientific">Candidatus Merdimorpha stercoravium</name>
    <dbReference type="NCBI Taxonomy" id="2840863"/>
    <lineage>
        <taxon>Bacteria</taxon>
        <taxon>Pseudomonadati</taxon>
        <taxon>Bacteroidota</taxon>
        <taxon>Flavobacteriia</taxon>
        <taxon>Flavobacteriales</taxon>
        <taxon>Candidatus Merdimorpha</taxon>
    </lineage>
</organism>
<comment type="caution">
    <text evidence="5">The sequence shown here is derived from an EMBL/GenBank/DDBJ whole genome shotgun (WGS) entry which is preliminary data.</text>
</comment>
<evidence type="ECO:0000256" key="3">
    <source>
        <dbReference type="ARBA" id="ARBA00023315"/>
    </source>
</evidence>
<keyword evidence="2" id="KW-0808">Transferase</keyword>
<proteinExistence type="inferred from homology"/>
<reference evidence="5" key="2">
    <citation type="journal article" date="2021" name="PeerJ">
        <title>Extensive microbial diversity within the chicken gut microbiome revealed by metagenomics and culture.</title>
        <authorList>
            <person name="Gilroy R."/>
            <person name="Ravi A."/>
            <person name="Getino M."/>
            <person name="Pursley I."/>
            <person name="Horton D.L."/>
            <person name="Alikhan N.F."/>
            <person name="Baker D."/>
            <person name="Gharbi K."/>
            <person name="Hall N."/>
            <person name="Watson M."/>
            <person name="Adriaenssens E.M."/>
            <person name="Foster-Nyarko E."/>
            <person name="Jarju S."/>
            <person name="Secka A."/>
            <person name="Antonio M."/>
            <person name="Oren A."/>
            <person name="Chaudhuri R.R."/>
            <person name="La Ragione R."/>
            <person name="Hildebrand F."/>
            <person name="Pallen M.J."/>
        </authorList>
    </citation>
    <scope>NUCLEOTIDE SEQUENCE</scope>
    <source>
        <strain evidence="5">1383</strain>
    </source>
</reference>
<gene>
    <name evidence="5" type="ORF">IAC44_02965</name>
</gene>
<dbReference type="AlphaFoldDB" id="A0A9D1HB24"/>
<keyword evidence="3" id="KW-0012">Acyltransferase</keyword>